<dbReference type="RefSeq" id="WP_366088512.1">
    <property type="nucleotide sequence ID" value="NZ_JBFASG010000015.1"/>
</dbReference>
<dbReference type="EMBL" id="JBFASG010000015">
    <property type="protein sequence ID" value="MEV4924519.1"/>
    <property type="molecule type" value="Genomic_DNA"/>
</dbReference>
<accession>A0ABV3IWR0</accession>
<dbReference type="SUPFAM" id="SSF50370">
    <property type="entry name" value="Ricin B-like lectins"/>
    <property type="match status" value="1"/>
</dbReference>
<dbReference type="Proteomes" id="UP001552479">
    <property type="component" value="Unassembled WGS sequence"/>
</dbReference>
<proteinExistence type="predicted"/>
<dbReference type="InterPro" id="IPR000772">
    <property type="entry name" value="Ricin_B_lectin"/>
</dbReference>
<evidence type="ECO:0000259" key="2">
    <source>
        <dbReference type="SMART" id="SM00458"/>
    </source>
</evidence>
<feature type="compositionally biased region" description="Basic and acidic residues" evidence="1">
    <location>
        <begin position="27"/>
        <end position="38"/>
    </location>
</feature>
<organism evidence="3 4">
    <name type="scientific">Streptomyces roseoverticillatus</name>
    <dbReference type="NCBI Taxonomy" id="66429"/>
    <lineage>
        <taxon>Bacteria</taxon>
        <taxon>Bacillati</taxon>
        <taxon>Actinomycetota</taxon>
        <taxon>Actinomycetes</taxon>
        <taxon>Kitasatosporales</taxon>
        <taxon>Streptomycetaceae</taxon>
        <taxon>Streptomyces</taxon>
    </lineage>
</organism>
<gene>
    <name evidence="3" type="ORF">AB0L03_17015</name>
</gene>
<feature type="region of interest" description="Disordered" evidence="1">
    <location>
        <begin position="1"/>
        <end position="38"/>
    </location>
</feature>
<dbReference type="Gene3D" id="2.80.10.50">
    <property type="match status" value="1"/>
</dbReference>
<dbReference type="Pfam" id="PF00652">
    <property type="entry name" value="Ricin_B_lectin"/>
    <property type="match status" value="1"/>
</dbReference>
<protein>
    <submittedName>
        <fullName evidence="3">RICIN domain-containing protein</fullName>
    </submittedName>
</protein>
<dbReference type="InterPro" id="IPR035992">
    <property type="entry name" value="Ricin_B-like_lectins"/>
</dbReference>
<evidence type="ECO:0000313" key="4">
    <source>
        <dbReference type="Proteomes" id="UP001552479"/>
    </source>
</evidence>
<keyword evidence="4" id="KW-1185">Reference proteome</keyword>
<name>A0ABV3IWR0_9ACTN</name>
<reference evidence="3 4" key="1">
    <citation type="submission" date="2024-06" db="EMBL/GenBank/DDBJ databases">
        <title>The Natural Products Discovery Center: Release of the First 8490 Sequenced Strains for Exploring Actinobacteria Biosynthetic Diversity.</title>
        <authorList>
            <person name="Kalkreuter E."/>
            <person name="Kautsar S.A."/>
            <person name="Yang D."/>
            <person name="Bader C.D."/>
            <person name="Teijaro C.N."/>
            <person name="Fluegel L."/>
            <person name="Davis C.M."/>
            <person name="Simpson J.R."/>
            <person name="Lauterbach L."/>
            <person name="Steele A.D."/>
            <person name="Gui C."/>
            <person name="Meng S."/>
            <person name="Li G."/>
            <person name="Viehrig K."/>
            <person name="Ye F."/>
            <person name="Su P."/>
            <person name="Kiefer A.F."/>
            <person name="Nichols A."/>
            <person name="Cepeda A.J."/>
            <person name="Yan W."/>
            <person name="Fan B."/>
            <person name="Jiang Y."/>
            <person name="Adhikari A."/>
            <person name="Zheng C.-J."/>
            <person name="Schuster L."/>
            <person name="Cowan T.M."/>
            <person name="Smanski M.J."/>
            <person name="Chevrette M.G."/>
            <person name="De Carvalho L.P.S."/>
            <person name="Shen B."/>
        </authorList>
    </citation>
    <scope>NUCLEOTIDE SEQUENCE [LARGE SCALE GENOMIC DNA]</scope>
    <source>
        <strain evidence="3 4">NPDC053791</strain>
    </source>
</reference>
<evidence type="ECO:0000313" key="3">
    <source>
        <dbReference type="EMBL" id="MEV4924519.1"/>
    </source>
</evidence>
<sequence>MAFRDGGIKPLPQEPPKKGVVQPPKPEIPRPPKLDDGKIKGQVMGFAAKRCVDIVGGKSKEGAPLELDGCSGDRNQRFEFRPDGEVWSLYDDRLCLDTQRGSTADGAALQLADCNSKPTQAYAIQRDGSLVNPKSGKCVEAADSGSKGLRLQLQSCNGSKQQKWQIG</sequence>
<dbReference type="SMART" id="SM00458">
    <property type="entry name" value="RICIN"/>
    <property type="match status" value="1"/>
</dbReference>
<dbReference type="PROSITE" id="PS50231">
    <property type="entry name" value="RICIN_B_LECTIN"/>
    <property type="match status" value="1"/>
</dbReference>
<evidence type="ECO:0000256" key="1">
    <source>
        <dbReference type="SAM" id="MobiDB-lite"/>
    </source>
</evidence>
<feature type="domain" description="Ricin B lectin" evidence="2">
    <location>
        <begin position="40"/>
        <end position="167"/>
    </location>
</feature>
<comment type="caution">
    <text evidence="3">The sequence shown here is derived from an EMBL/GenBank/DDBJ whole genome shotgun (WGS) entry which is preliminary data.</text>
</comment>